<organism evidence="8">
    <name type="scientific">Absidia glauca</name>
    <name type="common">Pin mould</name>
    <dbReference type="NCBI Taxonomy" id="4829"/>
    <lineage>
        <taxon>Eukaryota</taxon>
        <taxon>Fungi</taxon>
        <taxon>Fungi incertae sedis</taxon>
        <taxon>Mucoromycota</taxon>
        <taxon>Mucoromycotina</taxon>
        <taxon>Mucoromycetes</taxon>
        <taxon>Mucorales</taxon>
        <taxon>Cunninghamellaceae</taxon>
        <taxon>Absidia</taxon>
    </lineage>
</organism>
<evidence type="ECO:0000256" key="2">
    <source>
        <dbReference type="ARBA" id="ARBA00005648"/>
    </source>
</evidence>
<dbReference type="Pfam" id="PF13850">
    <property type="entry name" value="ERGIC_N"/>
    <property type="match status" value="1"/>
</dbReference>
<keyword evidence="4" id="KW-1133">Transmembrane helix</keyword>
<dbReference type="InterPro" id="IPR039542">
    <property type="entry name" value="Erv_N"/>
</dbReference>
<evidence type="ECO:0000256" key="1">
    <source>
        <dbReference type="ARBA" id="ARBA00004141"/>
    </source>
</evidence>
<comment type="subcellular location">
    <subcellularLocation>
        <location evidence="1">Membrane</location>
        <topology evidence="1">Multi-pass membrane protein</topology>
    </subcellularLocation>
</comment>
<feature type="domain" description="Endoplasmic reticulum vesicle transporter N-terminal" evidence="7">
    <location>
        <begin position="80"/>
        <end position="148"/>
    </location>
</feature>
<name>A0A163IZ47_ABSGL</name>
<keyword evidence="9" id="KW-1185">Reference proteome</keyword>
<evidence type="ECO:0000313" key="9">
    <source>
        <dbReference type="Proteomes" id="UP000078561"/>
    </source>
</evidence>
<dbReference type="Proteomes" id="UP000078561">
    <property type="component" value="Unassembled WGS sequence"/>
</dbReference>
<dbReference type="EMBL" id="LT550732">
    <property type="protein sequence ID" value="SAL96195.1"/>
    <property type="molecule type" value="Genomic_DNA"/>
</dbReference>
<dbReference type="InterPro" id="IPR045888">
    <property type="entry name" value="Erv"/>
</dbReference>
<dbReference type="PANTHER" id="PTHR10984:SF25">
    <property type="entry name" value="ENDOPLASMIC RETICULUM-GOLGI INTERMEDIATE COMPARTMENT PROTEIN 3"/>
    <property type="match status" value="1"/>
</dbReference>
<dbReference type="GO" id="GO:0000139">
    <property type="term" value="C:Golgi membrane"/>
    <property type="evidence" value="ECO:0007669"/>
    <property type="project" value="TreeGrafter"/>
</dbReference>
<evidence type="ECO:0000256" key="4">
    <source>
        <dbReference type="ARBA" id="ARBA00022989"/>
    </source>
</evidence>
<dbReference type="GO" id="GO:0006888">
    <property type="term" value="P:endoplasmic reticulum to Golgi vesicle-mediated transport"/>
    <property type="evidence" value="ECO:0007669"/>
    <property type="project" value="TreeGrafter"/>
</dbReference>
<dbReference type="InParanoid" id="A0A163IZ47"/>
<dbReference type="AlphaFoldDB" id="A0A163IZ47"/>
<feature type="domain" description="Endoplasmic reticulum vesicle transporter C-terminal" evidence="6">
    <location>
        <begin position="214"/>
        <end position="364"/>
    </location>
</feature>
<proteinExistence type="inferred from homology"/>
<reference evidence="8" key="1">
    <citation type="submission" date="2016-04" db="EMBL/GenBank/DDBJ databases">
        <authorList>
            <person name="Evans L.H."/>
            <person name="Alamgir A."/>
            <person name="Owens N."/>
            <person name="Weber N.D."/>
            <person name="Virtaneva K."/>
            <person name="Barbian K."/>
            <person name="Babar A."/>
            <person name="Rosenke K."/>
        </authorList>
    </citation>
    <scope>NUCLEOTIDE SEQUENCE [LARGE SCALE GENOMIC DNA]</scope>
    <source>
        <strain evidence="8">CBS 101.48</strain>
    </source>
</reference>
<evidence type="ECO:0000313" key="8">
    <source>
        <dbReference type="EMBL" id="SAL96195.1"/>
    </source>
</evidence>
<dbReference type="Pfam" id="PF07970">
    <property type="entry name" value="COPIIcoated_ERV"/>
    <property type="match status" value="1"/>
</dbReference>
<dbReference type="OrthoDB" id="270930at2759"/>
<dbReference type="GO" id="GO:0006890">
    <property type="term" value="P:retrograde vesicle-mediated transport, Golgi to endoplasmic reticulum"/>
    <property type="evidence" value="ECO:0007669"/>
    <property type="project" value="TreeGrafter"/>
</dbReference>
<dbReference type="PANTHER" id="PTHR10984">
    <property type="entry name" value="ENDOPLASMIC RETICULUM-GOLGI INTERMEDIATE COMPARTMENT PROTEIN"/>
    <property type="match status" value="1"/>
</dbReference>
<comment type="similarity">
    <text evidence="2">Belongs to the ERGIC family.</text>
</comment>
<accession>A0A163IZ47</accession>
<evidence type="ECO:0000256" key="5">
    <source>
        <dbReference type="ARBA" id="ARBA00023136"/>
    </source>
</evidence>
<dbReference type="GO" id="GO:0030134">
    <property type="term" value="C:COPII-coated ER to Golgi transport vesicle"/>
    <property type="evidence" value="ECO:0007669"/>
    <property type="project" value="TreeGrafter"/>
</dbReference>
<sequence length="431" mass="48045">MTTHFPVFLFIAPSPHPLAIYSSHSSSMPPKSFFNRLKRLDAYAKTLEDFRIRTTTGAAGKQTVDLDIHLSSLPLSLSTESIVTLISTAIIGFLVLIEVWSYLTPVLKPEIVVDGGKMEKLPIHFDITFPNLPCHLLSLDVMDESGQHISNYEHDVFKVRLDEEGEEITIEKPSVLSNPNVADDLSLQQEQKDANYCGPCYGAAPDTECCNTCEQCIKEGLVDAAGSLSKEGCRMHGHLLVNKLRGNFHFSPGPSFSYGAQHVHDVRSFLYSNFNFKHTIDHLQFGDQKQQELLHKRTKALALTNPLDGTRWGGDEAVAMHQYFLKIVPTQFDFLSGRDHLRTFQYSVNRQERSLVSGTAGGVPVQLVFDQLGLGIIKGTRLSTEGIGRKVLLLEEKALFTPSFWVDVCMKPGFVDSLSETRFASTKVIIE</sequence>
<protein>
    <recommendedName>
        <fullName evidence="10">Endoplasmic reticulum vesicle transporter N-terminal domain-containing protein</fullName>
    </recommendedName>
</protein>
<dbReference type="GO" id="GO:0005789">
    <property type="term" value="C:endoplasmic reticulum membrane"/>
    <property type="evidence" value="ECO:0007669"/>
    <property type="project" value="TreeGrafter"/>
</dbReference>
<evidence type="ECO:0008006" key="10">
    <source>
        <dbReference type="Google" id="ProtNLM"/>
    </source>
</evidence>
<evidence type="ECO:0000259" key="7">
    <source>
        <dbReference type="Pfam" id="PF13850"/>
    </source>
</evidence>
<evidence type="ECO:0000259" key="6">
    <source>
        <dbReference type="Pfam" id="PF07970"/>
    </source>
</evidence>
<dbReference type="STRING" id="4829.A0A163IZ47"/>
<evidence type="ECO:0000256" key="3">
    <source>
        <dbReference type="ARBA" id="ARBA00022692"/>
    </source>
</evidence>
<dbReference type="InterPro" id="IPR012936">
    <property type="entry name" value="Erv_C"/>
</dbReference>
<gene>
    <name evidence="8" type="primary">ABSGL_01570.1 scaffold 1725</name>
</gene>
<keyword evidence="3" id="KW-0812">Transmembrane</keyword>
<keyword evidence="5" id="KW-0472">Membrane</keyword>